<evidence type="ECO:0000313" key="2">
    <source>
        <dbReference type="Proteomes" id="UP001150581"/>
    </source>
</evidence>
<evidence type="ECO:0000313" key="1">
    <source>
        <dbReference type="EMBL" id="KAJ1886296.1"/>
    </source>
</evidence>
<keyword evidence="2" id="KW-1185">Reference proteome</keyword>
<feature type="non-terminal residue" evidence="1">
    <location>
        <position position="485"/>
    </location>
</feature>
<accession>A0ACC1I6A7</accession>
<sequence>MESSSSPPPQRSESRIASRLARKNTDTAGGGSSGWFWGSGGSLASMVMADTREHQYQQQHRASNSSSMLPKSPRLPFGSASISDSIDCFVTPPPSSASPAHLAEIKQNKLMRLTRKQQQQLSGDLLSAGMLPPVFGTTTLDVFAFTGGLDAHQGVDRGMRNSESSHDGSEYTQRPSLHGMTSSPHPTSMFPINRRPSDNLSIDSNMSRSRQNLQHSQQQHRQHHFQQQQQRPLLDTLLFQQSKSPHHPQRLMPLHNESPYDLVYRNSVASMSLEQALTLVEGTTSENSHHSVPTPTPHMHLNSVSGAASGAAALLLQSRYRRLHKRSASALSANELDDIMIMTAEMCHSVQSAIKVQRASESGLGRWIRGTVQGDQQQHQDQQPQQQQHYEDEDDGSMIVEPLAEPTEVVATETVYYGEEVYSRNQSMSSLSSDVSGAEEPSIASAVADSAASAVIGTEEDMNVSDAAAFTAAASARTQPGDVTS</sequence>
<comment type="caution">
    <text evidence="1">The sequence shown here is derived from an EMBL/GenBank/DDBJ whole genome shotgun (WGS) entry which is preliminary data.</text>
</comment>
<name>A0ACC1I6A7_9FUNG</name>
<reference evidence="1" key="1">
    <citation type="submission" date="2022-07" db="EMBL/GenBank/DDBJ databases">
        <title>Phylogenomic reconstructions and comparative analyses of Kickxellomycotina fungi.</title>
        <authorList>
            <person name="Reynolds N.K."/>
            <person name="Stajich J.E."/>
            <person name="Barry K."/>
            <person name="Grigoriev I.V."/>
            <person name="Crous P."/>
            <person name="Smith M.E."/>
        </authorList>
    </citation>
    <scope>NUCLEOTIDE SEQUENCE</scope>
    <source>
        <strain evidence="1">Benny 63K</strain>
    </source>
</reference>
<gene>
    <name evidence="1" type="ORF">LPJ66_009701</name>
</gene>
<dbReference type="Proteomes" id="UP001150581">
    <property type="component" value="Unassembled WGS sequence"/>
</dbReference>
<proteinExistence type="predicted"/>
<dbReference type="EMBL" id="JANBPG010002297">
    <property type="protein sequence ID" value="KAJ1886296.1"/>
    <property type="molecule type" value="Genomic_DNA"/>
</dbReference>
<protein>
    <submittedName>
        <fullName evidence="1">Uncharacterized protein</fullName>
    </submittedName>
</protein>
<organism evidence="1 2">
    <name type="scientific">Kickxella alabastrina</name>
    <dbReference type="NCBI Taxonomy" id="61397"/>
    <lineage>
        <taxon>Eukaryota</taxon>
        <taxon>Fungi</taxon>
        <taxon>Fungi incertae sedis</taxon>
        <taxon>Zoopagomycota</taxon>
        <taxon>Kickxellomycotina</taxon>
        <taxon>Kickxellomycetes</taxon>
        <taxon>Kickxellales</taxon>
        <taxon>Kickxellaceae</taxon>
        <taxon>Kickxella</taxon>
    </lineage>
</organism>